<feature type="region of interest" description="Disordered" evidence="1">
    <location>
        <begin position="1486"/>
        <end position="1541"/>
    </location>
</feature>
<dbReference type="SUPFAM" id="SSF54695">
    <property type="entry name" value="POZ domain"/>
    <property type="match status" value="2"/>
</dbReference>
<dbReference type="PROSITE" id="PS50097">
    <property type="entry name" value="BTB"/>
    <property type="match status" value="1"/>
</dbReference>
<dbReference type="Pfam" id="PF07707">
    <property type="entry name" value="BACK"/>
    <property type="match status" value="1"/>
</dbReference>
<dbReference type="Proteomes" id="UP000225706">
    <property type="component" value="Unassembled WGS sequence"/>
</dbReference>
<evidence type="ECO:0000259" key="3">
    <source>
        <dbReference type="PROSITE" id="PS50878"/>
    </source>
</evidence>
<gene>
    <name evidence="4" type="primary">pol</name>
    <name evidence="4" type="ORF">AWC38_SpisGene9676</name>
</gene>
<dbReference type="SMART" id="SM00875">
    <property type="entry name" value="BACK"/>
    <property type="match status" value="1"/>
</dbReference>
<dbReference type="OrthoDB" id="5948131at2759"/>
<dbReference type="InterPro" id="IPR000210">
    <property type="entry name" value="BTB/POZ_dom"/>
</dbReference>
<dbReference type="InterPro" id="IPR011705">
    <property type="entry name" value="BACK"/>
</dbReference>
<keyword evidence="4" id="KW-0695">RNA-directed DNA polymerase</keyword>
<keyword evidence="5" id="KW-1185">Reference proteome</keyword>
<evidence type="ECO:0000256" key="1">
    <source>
        <dbReference type="SAM" id="MobiDB-lite"/>
    </source>
</evidence>
<feature type="compositionally biased region" description="Polar residues" evidence="1">
    <location>
        <begin position="1434"/>
        <end position="1456"/>
    </location>
</feature>
<dbReference type="Pfam" id="PF00078">
    <property type="entry name" value="RVT_1"/>
    <property type="match status" value="1"/>
</dbReference>
<feature type="region of interest" description="Disordered" evidence="1">
    <location>
        <begin position="1223"/>
        <end position="1260"/>
    </location>
</feature>
<dbReference type="SUPFAM" id="SSF56672">
    <property type="entry name" value="DNA/RNA polymerases"/>
    <property type="match status" value="1"/>
</dbReference>
<feature type="region of interest" description="Disordered" evidence="1">
    <location>
        <begin position="1414"/>
        <end position="1472"/>
    </location>
</feature>
<dbReference type="CDD" id="cd01650">
    <property type="entry name" value="RT_nLTR_like"/>
    <property type="match status" value="1"/>
</dbReference>
<feature type="domain" description="Reverse transcriptase" evidence="3">
    <location>
        <begin position="320"/>
        <end position="579"/>
    </location>
</feature>
<sequence length="1541" mass="174333">MHFKQLVDFITRPVSKTCLDHVYSNQPQRISSVSCHNIGLADHVPVFVVRKYARDNHKAHNSTRITYRNMKRFDEEAFKQSLQEAPWDTAFVFDDIDDIVHSWEDIFNSILDSHCPWRVKRVKQDTQAPWMTKKVLKQLHTRDHLLKVARLSDDSDDWSKYRAARNYAVSMIRSAKRDFYATSFQDNKNNPRAIWKSIKTLTGANRNTDAIKKLEVDGRVIEESSEMSEQFNCYFSSIADKLRNQLCHVNYDLSKLINFVASRKDPDVSFMVPAITSAQVSAIMMKISSHKATGIDGISARLLRIGMPAIAPCIARLINLSMSTGKFPTRWKTAKVTPLFKGGALSDPSNYRPISVLPVLSKIIERHMYNSLYAFLTEQNLIYSRQSGFRKHHSTETALIKIVDELLFNLDRNKVSGLVLVDYAKAFDMVDHELLLKKLEVYGVKNQELNWCQSYLSDRKQVVCLDGNKSSEAFMRHGVPQGSILGPLFFILFINDLPLHVSGTIDLYADDTTISASADVNNIPSLQSSLKTSFGEIQQWAMANKLPLNESKTKVLTVTGKRLAPRIQQDALVILGTSLKALANVDCVSLLGLNIDSALSFNAHADKVCKKLASRIAVLRKIRTYLPLPQRIQYYNSIISPVMSYVSAIWSNCDKELLYRVFKLQKRAARVILYAERMAPSVELFNRLKWIPFYEKCKIDKASIMFKRIHGALPSYLNEHISINNSRHSRTTRYSNFNVLCPRYNRETEVRMSSNNLLDVAVEERKEVRENAVTFVFKKEDHAKILLHNLCDMQAGDGGILTDVILTSRRKDSEEKLHSPLLAASSPKVKGLLMARSAKDSTRAIALEGLTKKTLCCLRKFIYKCEFTIDEDTLQDLHNFAVQFEIDSLAAKCEELEDRQGRIRVAPDDHEDVLSELFHMFLGKELITTIVEDHQGKIQLEAHGPLIAAASPALQEIMLQGCMSRRRRPIRLGIHANALREFIGYLYSAKVTLQRENAVGLLRAACNYQIPALAKVCCEWLIAKLEAYDVVGILCLVRELDSEYTADLEKRARILIISNFSSFSTEDGIDKLGHEDLMEIIQDDNLEIEDEKDVYHAVIKWLEFDEKNRLPHLSRLLAYVRLEQTSVEFLASIQQDPRIGSSPECLEVIEEARQRLADQGYSMSHSGSYDDEGFQENEDSNDGDSWHEGSREEFPADQEGLPSASYNGEDIGESRLRESDHLDHRHGCYSGDSYLPGTFRPKTGNARDGGPREGDEHDDGYLLDRYLRDSRLHNSSLPQSHLCEGNPPDSYSHCYERDDSSLFDSDLSYLPRGRDSTDASDDEEASCLTGPKKKDGQPDLRYKENRRIFCRSGTNKDGTPDMRMREHRREFSVPVNKNGTPDKRFKINKGLVGTVRQTSLSTSTARPVKVHTVKNKGTPDMRSRNNRTALRGSSCVTSPACSEVGSTLSGRASSSRGPPLAVGPLKKDGTPDMRYTVNKQRFGVASAATSGARGPLKRDGTPDMRYAVNRQSHPPPQLQLQARGPLKKDGTPDMRYKANRR</sequence>
<dbReference type="PROSITE" id="PS50878">
    <property type="entry name" value="RT_POL"/>
    <property type="match status" value="1"/>
</dbReference>
<feature type="compositionally biased region" description="Basic and acidic residues" evidence="1">
    <location>
        <begin position="1526"/>
        <end position="1541"/>
    </location>
</feature>
<dbReference type="InterPro" id="IPR011333">
    <property type="entry name" value="SKP1/BTB/POZ_sf"/>
</dbReference>
<dbReference type="SMART" id="SM00225">
    <property type="entry name" value="BTB"/>
    <property type="match status" value="2"/>
</dbReference>
<name>A0A2B4S6X1_STYPI</name>
<comment type="caution">
    <text evidence="4">The sequence shown here is derived from an EMBL/GenBank/DDBJ whole genome shotgun (WGS) entry which is preliminary data.</text>
</comment>
<keyword evidence="4" id="KW-0808">Transferase</keyword>
<feature type="region of interest" description="Disordered" evidence="1">
    <location>
        <begin position="1158"/>
        <end position="1210"/>
    </location>
</feature>
<keyword evidence="4" id="KW-0548">Nucleotidyltransferase</keyword>
<feature type="compositionally biased region" description="Basic and acidic residues" evidence="1">
    <location>
        <begin position="1184"/>
        <end position="1194"/>
    </location>
</feature>
<evidence type="ECO:0000313" key="5">
    <source>
        <dbReference type="Proteomes" id="UP000225706"/>
    </source>
</evidence>
<feature type="region of interest" description="Disordered" evidence="1">
    <location>
        <begin position="1305"/>
        <end position="1345"/>
    </location>
</feature>
<dbReference type="InterPro" id="IPR043502">
    <property type="entry name" value="DNA/RNA_pol_sf"/>
</dbReference>
<proteinExistence type="predicted"/>
<feature type="compositionally biased region" description="Acidic residues" evidence="1">
    <location>
        <begin position="1169"/>
        <end position="1182"/>
    </location>
</feature>
<feature type="domain" description="BTB" evidence="2">
    <location>
        <begin position="802"/>
        <end position="871"/>
    </location>
</feature>
<dbReference type="Gene3D" id="1.25.40.420">
    <property type="match status" value="1"/>
</dbReference>
<feature type="compositionally biased region" description="Basic and acidic residues" evidence="1">
    <location>
        <begin position="1249"/>
        <end position="1260"/>
    </location>
</feature>
<evidence type="ECO:0000313" key="4">
    <source>
        <dbReference type="EMBL" id="PFX25661.1"/>
    </source>
</evidence>
<accession>A0A2B4S6X1</accession>
<dbReference type="EMBL" id="LSMT01000145">
    <property type="protein sequence ID" value="PFX25661.1"/>
    <property type="molecule type" value="Genomic_DNA"/>
</dbReference>
<evidence type="ECO:0000259" key="2">
    <source>
        <dbReference type="PROSITE" id="PS50097"/>
    </source>
</evidence>
<organism evidence="4 5">
    <name type="scientific">Stylophora pistillata</name>
    <name type="common">Smooth cauliflower coral</name>
    <dbReference type="NCBI Taxonomy" id="50429"/>
    <lineage>
        <taxon>Eukaryota</taxon>
        <taxon>Metazoa</taxon>
        <taxon>Cnidaria</taxon>
        <taxon>Anthozoa</taxon>
        <taxon>Hexacorallia</taxon>
        <taxon>Scleractinia</taxon>
        <taxon>Astrocoeniina</taxon>
        <taxon>Pocilloporidae</taxon>
        <taxon>Stylophora</taxon>
    </lineage>
</organism>
<dbReference type="Pfam" id="PF00651">
    <property type="entry name" value="BTB"/>
    <property type="match status" value="2"/>
</dbReference>
<dbReference type="GO" id="GO:0003964">
    <property type="term" value="F:RNA-directed DNA polymerase activity"/>
    <property type="evidence" value="ECO:0007669"/>
    <property type="project" value="UniProtKB-KW"/>
</dbReference>
<dbReference type="Gene3D" id="3.30.710.10">
    <property type="entry name" value="Potassium Channel Kv1.1, Chain A"/>
    <property type="match status" value="2"/>
</dbReference>
<dbReference type="PANTHER" id="PTHR33332">
    <property type="entry name" value="REVERSE TRANSCRIPTASE DOMAIN-CONTAINING PROTEIN"/>
    <property type="match status" value="1"/>
</dbReference>
<dbReference type="CDD" id="cd18186">
    <property type="entry name" value="BTB_POZ_ZBTB_KLHL-like"/>
    <property type="match status" value="1"/>
</dbReference>
<feature type="compositionally biased region" description="Basic and acidic residues" evidence="1">
    <location>
        <begin position="1332"/>
        <end position="1345"/>
    </location>
</feature>
<reference evidence="5" key="1">
    <citation type="journal article" date="2017" name="bioRxiv">
        <title>Comparative analysis of the genomes of Stylophora pistillata and Acropora digitifera provides evidence for extensive differences between species of corals.</title>
        <authorList>
            <person name="Voolstra C.R."/>
            <person name="Li Y."/>
            <person name="Liew Y.J."/>
            <person name="Baumgarten S."/>
            <person name="Zoccola D."/>
            <person name="Flot J.-F."/>
            <person name="Tambutte S."/>
            <person name="Allemand D."/>
            <person name="Aranda M."/>
        </authorList>
    </citation>
    <scope>NUCLEOTIDE SEQUENCE [LARGE SCALE GENOMIC DNA]</scope>
</reference>
<protein>
    <submittedName>
        <fullName evidence="4">RNA-directed DNA polymerase from mobile element jockey</fullName>
    </submittedName>
</protein>
<dbReference type="InterPro" id="IPR000477">
    <property type="entry name" value="RT_dom"/>
</dbReference>